<evidence type="ECO:0000256" key="3">
    <source>
        <dbReference type="ARBA" id="ARBA00022692"/>
    </source>
</evidence>
<feature type="transmembrane region" description="Helical" evidence="7">
    <location>
        <begin position="324"/>
        <end position="349"/>
    </location>
</feature>
<accession>A0A151AT31</accession>
<keyword evidence="5 7" id="KW-0472">Membrane</keyword>
<keyword evidence="10" id="KW-0547">Nucleotide-binding</keyword>
<evidence type="ECO:0000256" key="2">
    <source>
        <dbReference type="ARBA" id="ARBA00022475"/>
    </source>
</evidence>
<evidence type="ECO:0000256" key="1">
    <source>
        <dbReference type="ARBA" id="ARBA00004651"/>
    </source>
</evidence>
<organism evidence="10 11">
    <name type="scientific">Moorella mulderi DSM 14980</name>
    <dbReference type="NCBI Taxonomy" id="1122241"/>
    <lineage>
        <taxon>Bacteria</taxon>
        <taxon>Bacillati</taxon>
        <taxon>Bacillota</taxon>
        <taxon>Clostridia</taxon>
        <taxon>Neomoorellales</taxon>
        <taxon>Neomoorellaceae</taxon>
        <taxon>Neomoorella</taxon>
    </lineage>
</organism>
<keyword evidence="4 7" id="KW-1133">Transmembrane helix</keyword>
<proteinExistence type="inferred from homology"/>
<evidence type="ECO:0000256" key="7">
    <source>
        <dbReference type="SAM" id="Phobius"/>
    </source>
</evidence>
<evidence type="ECO:0000259" key="9">
    <source>
        <dbReference type="Pfam" id="PF12704"/>
    </source>
</evidence>
<dbReference type="InterPro" id="IPR025857">
    <property type="entry name" value="MacB_PCD"/>
</dbReference>
<evidence type="ECO:0000313" key="10">
    <source>
        <dbReference type="EMBL" id="KYH30799.1"/>
    </source>
</evidence>
<dbReference type="EC" id="3.6.3.-" evidence="10"/>
<comment type="subcellular location">
    <subcellularLocation>
        <location evidence="1">Cell membrane</location>
        <topology evidence="1">Multi-pass membrane protein</topology>
    </subcellularLocation>
</comment>
<name>A0A151AT31_9FIRM</name>
<evidence type="ECO:0000313" key="11">
    <source>
        <dbReference type="Proteomes" id="UP000075670"/>
    </source>
</evidence>
<dbReference type="InterPro" id="IPR003838">
    <property type="entry name" value="ABC3_permease_C"/>
</dbReference>
<gene>
    <name evidence="10" type="primary">macB_2</name>
    <name evidence="10" type="ORF">MOMUL_28620</name>
</gene>
<sequence length="404" mass="41962">MNLRAALAVAWRGLLANKMRSLLTMLGIIIGVAAVIVMISIGQGATAQVTERIARMGSNLLLVRPGTGFGAVRGAAGTVNTLTLDDATAIASLPLVQNVAPEINQQVTAAAGSQTWTTTVKGTSASYPEIRNLPVAAGSFFTAEDVAQAALVAVLGPTVEANLFPNGTSAVGQTITLNNLRFTVIGVLAPQGSGMGGADQDDMVYIPVTTAQRRFTGRHNVQVINVQARDAESLNTVQDEVAALLRLRHHLSPQQADDFTIQNMTAIMETVADTTKTMTLLLASVAAVSLLVGGIGIMNIMLVSVTERTREIGIRMAVGATSGAILTQFLIEALVLSLAGGVIGMLAGLTGSRLVSVLAGWPAVIAPASILLAIGFSAMVGIFFGYYPARKAATANPIEALRYE</sequence>
<keyword evidence="10" id="KW-0067">ATP-binding</keyword>
<evidence type="ECO:0000256" key="4">
    <source>
        <dbReference type="ARBA" id="ARBA00022989"/>
    </source>
</evidence>
<dbReference type="GO" id="GO:0005886">
    <property type="term" value="C:plasma membrane"/>
    <property type="evidence" value="ECO:0007669"/>
    <property type="project" value="UniProtKB-SubCell"/>
</dbReference>
<dbReference type="Pfam" id="PF02687">
    <property type="entry name" value="FtsX"/>
    <property type="match status" value="1"/>
</dbReference>
<feature type="domain" description="MacB-like periplasmic core" evidence="9">
    <location>
        <begin position="21"/>
        <end position="243"/>
    </location>
</feature>
<comment type="caution">
    <text evidence="10">The sequence shown here is derived from an EMBL/GenBank/DDBJ whole genome shotgun (WGS) entry which is preliminary data.</text>
</comment>
<dbReference type="Pfam" id="PF12704">
    <property type="entry name" value="MacB_PCD"/>
    <property type="match status" value="1"/>
</dbReference>
<dbReference type="GO" id="GO:0005524">
    <property type="term" value="F:ATP binding"/>
    <property type="evidence" value="ECO:0007669"/>
    <property type="project" value="UniProtKB-KW"/>
</dbReference>
<dbReference type="PANTHER" id="PTHR30572:SF4">
    <property type="entry name" value="ABC TRANSPORTER PERMEASE YTRF"/>
    <property type="match status" value="1"/>
</dbReference>
<dbReference type="Proteomes" id="UP000075670">
    <property type="component" value="Unassembled WGS sequence"/>
</dbReference>
<dbReference type="PANTHER" id="PTHR30572">
    <property type="entry name" value="MEMBRANE COMPONENT OF TRANSPORTER-RELATED"/>
    <property type="match status" value="1"/>
</dbReference>
<dbReference type="InterPro" id="IPR050250">
    <property type="entry name" value="Macrolide_Exporter_MacB"/>
</dbReference>
<reference evidence="10 11" key="1">
    <citation type="submission" date="2016-02" db="EMBL/GenBank/DDBJ databases">
        <title>Genome sequence of Moorella mulderi DSM 14980.</title>
        <authorList>
            <person name="Poehlein A."/>
            <person name="Daniel R."/>
        </authorList>
    </citation>
    <scope>NUCLEOTIDE SEQUENCE [LARGE SCALE GENOMIC DNA]</scope>
    <source>
        <strain evidence="10 11">DSM 14980</strain>
    </source>
</reference>
<dbReference type="AlphaFoldDB" id="A0A151AT31"/>
<keyword evidence="10" id="KW-0378">Hydrolase</keyword>
<comment type="similarity">
    <text evidence="6">Belongs to the ABC-4 integral membrane protein family.</text>
</comment>
<dbReference type="GO" id="GO:0022857">
    <property type="term" value="F:transmembrane transporter activity"/>
    <property type="evidence" value="ECO:0007669"/>
    <property type="project" value="TreeGrafter"/>
</dbReference>
<dbReference type="EMBL" id="LTBC01000020">
    <property type="protein sequence ID" value="KYH30799.1"/>
    <property type="molecule type" value="Genomic_DNA"/>
</dbReference>
<dbReference type="OrthoDB" id="9770036at2"/>
<feature type="domain" description="ABC3 transporter permease C-terminal" evidence="8">
    <location>
        <begin position="284"/>
        <end position="397"/>
    </location>
</feature>
<evidence type="ECO:0000256" key="5">
    <source>
        <dbReference type="ARBA" id="ARBA00023136"/>
    </source>
</evidence>
<evidence type="ECO:0000256" key="6">
    <source>
        <dbReference type="ARBA" id="ARBA00038076"/>
    </source>
</evidence>
<feature type="transmembrane region" description="Helical" evidence="7">
    <location>
        <begin position="361"/>
        <end position="387"/>
    </location>
</feature>
<keyword evidence="11" id="KW-1185">Reference proteome</keyword>
<protein>
    <submittedName>
        <fullName evidence="10">Macrolide export ATP-binding/permease protein MacB</fullName>
        <ecNumber evidence="10">3.6.3.-</ecNumber>
    </submittedName>
</protein>
<feature type="transmembrane region" description="Helical" evidence="7">
    <location>
        <begin position="21"/>
        <end position="42"/>
    </location>
</feature>
<keyword evidence="3 7" id="KW-0812">Transmembrane</keyword>
<feature type="transmembrane region" description="Helical" evidence="7">
    <location>
        <begin position="280"/>
        <end position="303"/>
    </location>
</feature>
<keyword evidence="2" id="KW-1003">Cell membrane</keyword>
<dbReference type="GO" id="GO:0016787">
    <property type="term" value="F:hydrolase activity"/>
    <property type="evidence" value="ECO:0007669"/>
    <property type="project" value="UniProtKB-KW"/>
</dbReference>
<evidence type="ECO:0000259" key="8">
    <source>
        <dbReference type="Pfam" id="PF02687"/>
    </source>
</evidence>
<dbReference type="PATRIC" id="fig|1122241.3.peg.3050"/>
<dbReference type="RefSeq" id="WP_062285864.1">
    <property type="nucleotide sequence ID" value="NZ_LTBC01000020.1"/>
</dbReference>